<dbReference type="AlphaFoldDB" id="A0A212RFV6"/>
<dbReference type="InterPro" id="IPR029058">
    <property type="entry name" value="AB_hydrolase_fold"/>
</dbReference>
<reference evidence="3" key="1">
    <citation type="submission" date="2017-06" db="EMBL/GenBank/DDBJ databases">
        <authorList>
            <person name="Varghese N."/>
            <person name="Submissions S."/>
        </authorList>
    </citation>
    <scope>NUCLEOTIDE SEQUENCE [LARGE SCALE GENOMIC DNA]</scope>
    <source>
        <strain evidence="3">DSM 137</strain>
    </source>
</reference>
<protein>
    <recommendedName>
        <fullName evidence="1">KANL3/Tex30 alpha/beta hydrolase-like domain-containing protein</fullName>
    </recommendedName>
</protein>
<dbReference type="Proteomes" id="UP000198418">
    <property type="component" value="Unassembled WGS sequence"/>
</dbReference>
<name>A0A212RFV6_RHOAC</name>
<sequence>MTKPDIAFLLAPGAGAPTTHPRMQAFRKMLEPIGTVVPFDYSYALEGRKSPDRLPKLMERHRAALARLRENHAGPIVLIGKSMGGRVGCHVALTERVPAVVCLGYPLCGAGNRANLRDEVLLALRTPILFVQGTKDRLCPLDLLEGVRQRMTAPNALHVVEGGDHSLLASKTALKSRGLDQDQIDSDISKAIADFLTL</sequence>
<dbReference type="EMBL" id="FYDG01000004">
    <property type="protein sequence ID" value="SNB71168.1"/>
    <property type="molecule type" value="Genomic_DNA"/>
</dbReference>
<dbReference type="RefSeq" id="WP_088520566.1">
    <property type="nucleotide sequence ID" value="NZ_FYDG01000004.1"/>
</dbReference>
<keyword evidence="3" id="KW-1185">Reference proteome</keyword>
<organism evidence="2 3">
    <name type="scientific">Rhodoblastus acidophilus</name>
    <name type="common">Rhodopseudomonas acidophila</name>
    <dbReference type="NCBI Taxonomy" id="1074"/>
    <lineage>
        <taxon>Bacteria</taxon>
        <taxon>Pseudomonadati</taxon>
        <taxon>Pseudomonadota</taxon>
        <taxon>Alphaproteobacteria</taxon>
        <taxon>Hyphomicrobiales</taxon>
        <taxon>Rhodoblastaceae</taxon>
        <taxon>Rhodoblastus</taxon>
    </lineage>
</organism>
<dbReference type="InterPro" id="IPR046879">
    <property type="entry name" value="KANL3/Tex30_Abhydrolase"/>
</dbReference>
<evidence type="ECO:0000259" key="1">
    <source>
        <dbReference type="Pfam" id="PF20408"/>
    </source>
</evidence>
<dbReference type="Pfam" id="PF20408">
    <property type="entry name" value="Abhydrolase_11"/>
    <property type="match status" value="1"/>
</dbReference>
<dbReference type="PANTHER" id="PTHR13136:SF11">
    <property type="entry name" value="TESTIS-EXPRESSED PROTEIN 30"/>
    <property type="match status" value="1"/>
</dbReference>
<dbReference type="SUPFAM" id="SSF53474">
    <property type="entry name" value="alpha/beta-Hydrolases"/>
    <property type="match status" value="1"/>
</dbReference>
<proteinExistence type="predicted"/>
<evidence type="ECO:0000313" key="2">
    <source>
        <dbReference type="EMBL" id="SNB71168.1"/>
    </source>
</evidence>
<feature type="domain" description="KANL3/Tex30 alpha/beta hydrolase-like" evidence="1">
    <location>
        <begin position="6"/>
        <end position="195"/>
    </location>
</feature>
<dbReference type="PANTHER" id="PTHR13136">
    <property type="entry name" value="TESTIS DEVELOPMENT PROTEIN PRTD"/>
    <property type="match status" value="1"/>
</dbReference>
<evidence type="ECO:0000313" key="3">
    <source>
        <dbReference type="Proteomes" id="UP000198418"/>
    </source>
</evidence>
<dbReference type="OrthoDB" id="652634at2"/>
<accession>A0A212RFV6</accession>
<dbReference type="Gene3D" id="3.40.50.1820">
    <property type="entry name" value="alpha/beta hydrolase"/>
    <property type="match status" value="1"/>
</dbReference>
<gene>
    <name evidence="2" type="ORF">SAMN06265338_10499</name>
</gene>
<dbReference type="InterPro" id="IPR026555">
    <property type="entry name" value="NSL3/Tex30"/>
</dbReference>